<gene>
    <name evidence="2" type="ORF">GOP47_0015128</name>
</gene>
<feature type="region of interest" description="Disordered" evidence="1">
    <location>
        <begin position="67"/>
        <end position="117"/>
    </location>
</feature>
<dbReference type="AlphaFoldDB" id="A0A9D4UMQ9"/>
<comment type="caution">
    <text evidence="2">The sequence shown here is derived from an EMBL/GenBank/DDBJ whole genome shotgun (WGS) entry which is preliminary data.</text>
</comment>
<accession>A0A9D4UMQ9</accession>
<keyword evidence="3" id="KW-1185">Reference proteome</keyword>
<proteinExistence type="predicted"/>
<evidence type="ECO:0000256" key="1">
    <source>
        <dbReference type="SAM" id="MobiDB-lite"/>
    </source>
</evidence>
<dbReference type="Proteomes" id="UP000886520">
    <property type="component" value="Chromosome 14"/>
</dbReference>
<protein>
    <submittedName>
        <fullName evidence="2">Uncharacterized protein</fullName>
    </submittedName>
</protein>
<name>A0A9D4UMQ9_ADICA</name>
<feature type="non-terminal residue" evidence="2">
    <location>
        <position position="169"/>
    </location>
</feature>
<evidence type="ECO:0000313" key="3">
    <source>
        <dbReference type="Proteomes" id="UP000886520"/>
    </source>
</evidence>
<dbReference type="EMBL" id="JABFUD020000014">
    <property type="protein sequence ID" value="KAI5070785.1"/>
    <property type="molecule type" value="Genomic_DNA"/>
</dbReference>
<reference evidence="2" key="1">
    <citation type="submission" date="2021-01" db="EMBL/GenBank/DDBJ databases">
        <title>Adiantum capillus-veneris genome.</title>
        <authorList>
            <person name="Fang Y."/>
            <person name="Liao Q."/>
        </authorList>
    </citation>
    <scope>NUCLEOTIDE SEQUENCE</scope>
    <source>
        <strain evidence="2">H3</strain>
        <tissue evidence="2">Leaf</tissue>
    </source>
</reference>
<sequence>MPSIGSPYHLAAMQRCPYCTWRYPPAAPDFALMTTSRLESAPPRGPQPVLQLLHISARLPPSAVLPQAPLDPAFPDSQARPWPGSLLCPQPTAQSSGSALWPQSLATGRPSLAPSPSTACRHHLAPLQSCMAQAALSPYLANRMRPPLANSSLLMQTPKMEPHSCMQWP</sequence>
<organism evidence="2 3">
    <name type="scientific">Adiantum capillus-veneris</name>
    <name type="common">Maidenhair fern</name>
    <dbReference type="NCBI Taxonomy" id="13818"/>
    <lineage>
        <taxon>Eukaryota</taxon>
        <taxon>Viridiplantae</taxon>
        <taxon>Streptophyta</taxon>
        <taxon>Embryophyta</taxon>
        <taxon>Tracheophyta</taxon>
        <taxon>Polypodiopsida</taxon>
        <taxon>Polypodiidae</taxon>
        <taxon>Polypodiales</taxon>
        <taxon>Pteridineae</taxon>
        <taxon>Pteridaceae</taxon>
        <taxon>Vittarioideae</taxon>
        <taxon>Adiantum</taxon>
    </lineage>
</organism>
<evidence type="ECO:0000313" key="2">
    <source>
        <dbReference type="EMBL" id="KAI5070785.1"/>
    </source>
</evidence>